<keyword evidence="9 10" id="KW-0472">Membrane</keyword>
<dbReference type="SUPFAM" id="SSF103054">
    <property type="entry name" value="General secretion pathway protein M, EpsM"/>
    <property type="match status" value="1"/>
</dbReference>
<dbReference type="Gene3D" id="3.30.1360.100">
    <property type="entry name" value="General secretion pathway protein M, EpsM"/>
    <property type="match status" value="1"/>
</dbReference>
<dbReference type="InterPro" id="IPR007690">
    <property type="entry name" value="T2SS_GspM"/>
</dbReference>
<name>A0AAE3NLD8_RALSL</name>
<evidence type="ECO:0000256" key="3">
    <source>
        <dbReference type="ARBA" id="ARBA00022448"/>
    </source>
</evidence>
<proteinExistence type="inferred from homology"/>
<dbReference type="Proteomes" id="UP001143674">
    <property type="component" value="Unassembled WGS sequence"/>
</dbReference>
<evidence type="ECO:0000256" key="2">
    <source>
        <dbReference type="ARBA" id="ARBA00010637"/>
    </source>
</evidence>
<dbReference type="EMBL" id="JAIVEX010000012">
    <property type="protein sequence ID" value="MDB0524100.1"/>
    <property type="molecule type" value="Genomic_DNA"/>
</dbReference>
<organism evidence="11 12">
    <name type="scientific">Ralstonia solanacearum</name>
    <name type="common">Pseudomonas solanacearum</name>
    <dbReference type="NCBI Taxonomy" id="305"/>
    <lineage>
        <taxon>Bacteria</taxon>
        <taxon>Pseudomonadati</taxon>
        <taxon>Pseudomonadota</taxon>
        <taxon>Betaproteobacteria</taxon>
        <taxon>Burkholderiales</taxon>
        <taxon>Burkholderiaceae</taxon>
        <taxon>Ralstonia</taxon>
        <taxon>Ralstonia solanacearum species complex</taxon>
    </lineage>
</organism>
<gene>
    <name evidence="11" type="ORF">LBW55_21070</name>
</gene>
<dbReference type="GO" id="GO:0005886">
    <property type="term" value="C:plasma membrane"/>
    <property type="evidence" value="ECO:0007669"/>
    <property type="project" value="UniProtKB-SubCell"/>
</dbReference>
<evidence type="ECO:0000256" key="9">
    <source>
        <dbReference type="ARBA" id="ARBA00023136"/>
    </source>
</evidence>
<accession>A0AAE3NLD8</accession>
<keyword evidence="8 10" id="KW-1133">Transmembrane helix</keyword>
<evidence type="ECO:0000256" key="1">
    <source>
        <dbReference type="ARBA" id="ARBA00004377"/>
    </source>
</evidence>
<evidence type="ECO:0000256" key="10">
    <source>
        <dbReference type="SAM" id="Phobius"/>
    </source>
</evidence>
<keyword evidence="5" id="KW-0997">Cell inner membrane</keyword>
<keyword evidence="6 10" id="KW-0812">Transmembrane</keyword>
<dbReference type="InterPro" id="IPR023229">
    <property type="entry name" value="T2SS_M_periplasmic_sf"/>
</dbReference>
<comment type="subcellular location">
    <subcellularLocation>
        <location evidence="1">Cell inner membrane</location>
        <topology evidence="1">Single-pass membrane protein</topology>
    </subcellularLocation>
</comment>
<keyword evidence="4" id="KW-1003">Cell membrane</keyword>
<comment type="similarity">
    <text evidence="2">Belongs to the GSP M family.</text>
</comment>
<dbReference type="AlphaFoldDB" id="A0AAE3NLD8"/>
<evidence type="ECO:0000256" key="4">
    <source>
        <dbReference type="ARBA" id="ARBA00022475"/>
    </source>
</evidence>
<sequence length="192" mass="20601">MATSSNASNASAARRRLPRIGVPDALRDAATAFWMQREPRERRILAGGGAILLLVIVYQLFWEPAFEGRRRIEKALPELRGQLAEMETLGQEARELSAIAATPVPHGNDLQDALNASLTAHGLKASRMALSGESVQVQLDKVPFGAVAEWLQEVRQAQRMKVIDAGIRYVGATALVNVTATLQGPSAGAGGH</sequence>
<feature type="transmembrane region" description="Helical" evidence="10">
    <location>
        <begin position="44"/>
        <end position="62"/>
    </location>
</feature>
<dbReference type="KEGG" id="rsy:RSUY_03440"/>
<dbReference type="GO" id="GO:0015627">
    <property type="term" value="C:type II protein secretion system complex"/>
    <property type="evidence" value="ECO:0007669"/>
    <property type="project" value="InterPro"/>
</dbReference>
<dbReference type="RefSeq" id="WP_003262060.1">
    <property type="nucleotide sequence ID" value="NZ_CDRX01000001.1"/>
</dbReference>
<evidence type="ECO:0000256" key="5">
    <source>
        <dbReference type="ARBA" id="ARBA00022519"/>
    </source>
</evidence>
<evidence type="ECO:0000313" key="12">
    <source>
        <dbReference type="Proteomes" id="UP001143674"/>
    </source>
</evidence>
<evidence type="ECO:0000313" key="11">
    <source>
        <dbReference type="EMBL" id="MDB0524100.1"/>
    </source>
</evidence>
<reference evidence="11" key="1">
    <citation type="submission" date="2021-09" db="EMBL/GenBank/DDBJ databases">
        <title>Genomic analysis of Ralstonia spp.</title>
        <authorList>
            <person name="Aburjaile F."/>
            <person name="Ariute J.C."/>
            <person name="Pais A.K.L."/>
            <person name="Albuquerque G.M.R."/>
            <person name="Silva A.M.F."/>
            <person name="Brenig B."/>
            <person name="Azevedo V."/>
            <person name="Matiuzzi M."/>
            <person name="Ramos R."/>
            <person name="Goes-Neto A."/>
            <person name="Soares S."/>
            <person name="Iseppon A.M.B."/>
            <person name="Souza E."/>
            <person name="Gama M."/>
        </authorList>
    </citation>
    <scope>NUCLEOTIDE SEQUENCE</scope>
    <source>
        <strain evidence="11">B4</strain>
    </source>
</reference>
<comment type="caution">
    <text evidence="11">The sequence shown here is derived from an EMBL/GenBank/DDBJ whole genome shotgun (WGS) entry which is preliminary data.</text>
</comment>
<evidence type="ECO:0000256" key="8">
    <source>
        <dbReference type="ARBA" id="ARBA00022989"/>
    </source>
</evidence>
<evidence type="ECO:0000256" key="7">
    <source>
        <dbReference type="ARBA" id="ARBA00022927"/>
    </source>
</evidence>
<keyword evidence="3" id="KW-0813">Transport</keyword>
<dbReference type="GO" id="GO:0015628">
    <property type="term" value="P:protein secretion by the type II secretion system"/>
    <property type="evidence" value="ECO:0007669"/>
    <property type="project" value="InterPro"/>
</dbReference>
<keyword evidence="7" id="KW-0653">Protein transport</keyword>
<protein>
    <submittedName>
        <fullName evidence="11">Type II secretion system protein M</fullName>
    </submittedName>
</protein>
<evidence type="ECO:0000256" key="6">
    <source>
        <dbReference type="ARBA" id="ARBA00022692"/>
    </source>
</evidence>
<dbReference type="Pfam" id="PF04612">
    <property type="entry name" value="T2SSM"/>
    <property type="match status" value="1"/>
</dbReference>